<evidence type="ECO:0000256" key="6">
    <source>
        <dbReference type="ARBA" id="ARBA00022692"/>
    </source>
</evidence>
<reference evidence="14 15" key="1">
    <citation type="journal article" date="2017" name="Curr. Biol.">
        <title>Genome architecture and evolution of a unichromosomal asexual nematode.</title>
        <authorList>
            <person name="Fradin H."/>
            <person name="Zegar C."/>
            <person name="Gutwein M."/>
            <person name="Lucas J."/>
            <person name="Kovtun M."/>
            <person name="Corcoran D."/>
            <person name="Baugh L.R."/>
            <person name="Kiontke K."/>
            <person name="Gunsalus K."/>
            <person name="Fitch D.H."/>
            <person name="Piano F."/>
        </authorList>
    </citation>
    <scope>NUCLEOTIDE SEQUENCE [LARGE SCALE GENOMIC DNA]</scope>
    <source>
        <strain evidence="14">PF1309</strain>
    </source>
</reference>
<dbReference type="EMBL" id="LIAE01006984">
    <property type="protein sequence ID" value="PAV83193.1"/>
    <property type="molecule type" value="Genomic_DNA"/>
</dbReference>
<dbReference type="STRING" id="2018661.A0A2A2LAI1"/>
<protein>
    <recommendedName>
        <fullName evidence="3 13">Cytochrome b-c1 complex subunit 8</fullName>
    </recommendedName>
    <alternativeName>
        <fullName evidence="13">Complex III subunit 8</fullName>
    </alternativeName>
</protein>
<dbReference type="AlphaFoldDB" id="A0A2A2LAI1"/>
<keyword evidence="11" id="KW-0472">Membrane</keyword>
<evidence type="ECO:0000256" key="1">
    <source>
        <dbReference type="ARBA" id="ARBA00004434"/>
    </source>
</evidence>
<keyword evidence="9" id="KW-1133">Transmembrane helix</keyword>
<keyword evidence="7 13" id="KW-0999">Mitochondrion inner membrane</keyword>
<evidence type="ECO:0000256" key="12">
    <source>
        <dbReference type="ARBA" id="ARBA00047105"/>
    </source>
</evidence>
<evidence type="ECO:0000256" key="4">
    <source>
        <dbReference type="ARBA" id="ARBA00022448"/>
    </source>
</evidence>
<evidence type="ECO:0000256" key="10">
    <source>
        <dbReference type="ARBA" id="ARBA00023128"/>
    </source>
</evidence>
<dbReference type="Gene3D" id="1.20.5.210">
    <property type="entry name" value="Cytochrome b-c1 complex subunit 8"/>
    <property type="match status" value="1"/>
</dbReference>
<comment type="subcellular location">
    <subcellularLocation>
        <location evidence="1 13">Mitochondrion inner membrane</location>
        <topology evidence="1 13">Single-pass membrane protein</topology>
    </subcellularLocation>
</comment>
<evidence type="ECO:0000256" key="5">
    <source>
        <dbReference type="ARBA" id="ARBA00022660"/>
    </source>
</evidence>
<keyword evidence="10 13" id="KW-0496">Mitochondrion</keyword>
<dbReference type="GO" id="GO:0005743">
    <property type="term" value="C:mitochondrial inner membrane"/>
    <property type="evidence" value="ECO:0007669"/>
    <property type="project" value="UniProtKB-SubCell"/>
</dbReference>
<comment type="caution">
    <text evidence="14">The sequence shown here is derived from an EMBL/GenBank/DDBJ whole genome shotgun (WGS) entry which is preliminary data.</text>
</comment>
<dbReference type="Pfam" id="PF02939">
    <property type="entry name" value="UcrQ"/>
    <property type="match status" value="1"/>
</dbReference>
<gene>
    <name evidence="14" type="ORF">WR25_16580</name>
</gene>
<evidence type="ECO:0000256" key="2">
    <source>
        <dbReference type="ARBA" id="ARBA00007668"/>
    </source>
</evidence>
<evidence type="ECO:0000256" key="9">
    <source>
        <dbReference type="ARBA" id="ARBA00022989"/>
    </source>
</evidence>
<name>A0A2A2LAI1_9BILA</name>
<keyword evidence="8 13" id="KW-0249">Electron transport</keyword>
<evidence type="ECO:0000256" key="7">
    <source>
        <dbReference type="ARBA" id="ARBA00022792"/>
    </source>
</evidence>
<dbReference type="GO" id="GO:0006122">
    <property type="term" value="P:mitochondrial electron transport, ubiquinol to cytochrome c"/>
    <property type="evidence" value="ECO:0007669"/>
    <property type="project" value="UniProtKB-UniRule"/>
</dbReference>
<sequence>MRSTAIAMGKHFGSLGKMYGEYRFSLAPNEQSVWKGFFKGVIVNNFKNYFVYQWHYFLPQAIGFYMLYDWANKANAQSHRKDPADYANDK</sequence>
<accession>A0A2A2LAI1</accession>
<keyword evidence="5 13" id="KW-0679">Respiratory chain</keyword>
<comment type="function">
    <text evidence="13">Component of the ubiquinol-cytochrome c oxidoreductase, a multisubunit transmembrane complex that is part of the mitochondrial electron transport chain which drives oxidative phosphorylation. The complex plays an important role in the uptake of multiple carbon sources present in different host niches.</text>
</comment>
<comment type="similarity">
    <text evidence="2 13">Belongs to the UQCRQ/QCR8 family.</text>
</comment>
<keyword evidence="15" id="KW-1185">Reference proteome</keyword>
<dbReference type="OrthoDB" id="6683853at2759"/>
<organism evidence="14 15">
    <name type="scientific">Diploscapter pachys</name>
    <dbReference type="NCBI Taxonomy" id="2018661"/>
    <lineage>
        <taxon>Eukaryota</taxon>
        <taxon>Metazoa</taxon>
        <taxon>Ecdysozoa</taxon>
        <taxon>Nematoda</taxon>
        <taxon>Chromadorea</taxon>
        <taxon>Rhabditida</taxon>
        <taxon>Rhabditina</taxon>
        <taxon>Rhabditomorpha</taxon>
        <taxon>Rhabditoidea</taxon>
        <taxon>Rhabditidae</taxon>
        <taxon>Diploscapter</taxon>
    </lineage>
</organism>
<dbReference type="GO" id="GO:0045275">
    <property type="term" value="C:respiratory chain complex III"/>
    <property type="evidence" value="ECO:0007669"/>
    <property type="project" value="UniProtKB-UniRule"/>
</dbReference>
<dbReference type="InterPro" id="IPR004205">
    <property type="entry name" value="Cyt_bc1_su8"/>
</dbReference>
<dbReference type="PANTHER" id="PTHR12119:SF2">
    <property type="entry name" value="CYTOCHROME B-C1 COMPLEX SUBUNIT 8"/>
    <property type="match status" value="1"/>
</dbReference>
<evidence type="ECO:0000256" key="13">
    <source>
        <dbReference type="RuleBase" id="RU368118"/>
    </source>
</evidence>
<evidence type="ECO:0000256" key="11">
    <source>
        <dbReference type="ARBA" id="ARBA00023136"/>
    </source>
</evidence>
<dbReference type="Proteomes" id="UP000218231">
    <property type="component" value="Unassembled WGS sequence"/>
</dbReference>
<evidence type="ECO:0000313" key="14">
    <source>
        <dbReference type="EMBL" id="PAV83193.1"/>
    </source>
</evidence>
<evidence type="ECO:0000256" key="8">
    <source>
        <dbReference type="ARBA" id="ARBA00022982"/>
    </source>
</evidence>
<evidence type="ECO:0000256" key="3">
    <source>
        <dbReference type="ARBA" id="ARBA00016324"/>
    </source>
</evidence>
<proteinExistence type="inferred from homology"/>
<comment type="subunit">
    <text evidence="12 13">Component of the ubiquinol-cytochrome c oxidoreductase (cytochrome b-c1 complex, complex III, CIII), a multisubunit enzyme composed of 11 subunits. The complex is composed of 3 respiratory subunits cytochrome b, cytochrome c1 and Rieske protein UQCRFS1, 2 core protein subunits UQCRC1/QCR1 and UQCRC2/QCR2, and 6 low-molecular weight protein subunits UQCRH/QCR6, UQCRB/QCR7, UQCRQ/QCR8, UQCR10/QCR9, UQCR11/QCR10 and subunit 9, the cleavage product of Rieske protein UQCRFS1. The complex exists as an obligatory dimer and forms supercomplexes (SCs) in the inner mitochondrial membrane with NADH-ubiquinone oxidoreductase (complex I, CI) and cytochrome c oxidase (complex IV, CIV), resulting in different assemblies (supercomplex SCI(1)III(2)IV(1) and megacomplex MCI(2)III(2)IV(2)). Interacts with UQCC6.</text>
</comment>
<keyword evidence="6" id="KW-0812">Transmembrane</keyword>
<keyword evidence="4 13" id="KW-0813">Transport</keyword>
<dbReference type="PANTHER" id="PTHR12119">
    <property type="entry name" value="UBIQUINOL-CYTOCHROME C REDUCTASE COMPLEX UBIQUINONE-BINDING PROTEIN QP-C"/>
    <property type="match status" value="1"/>
</dbReference>
<dbReference type="InterPro" id="IPR036642">
    <property type="entry name" value="Cyt_bc1_su8_sf"/>
</dbReference>
<dbReference type="SUPFAM" id="SSF81508">
    <property type="entry name" value="Ubiquinone-binding protein QP-C of cytochrome bc1 complex (Ubiquinol-cytochrome c reductase)"/>
    <property type="match status" value="1"/>
</dbReference>
<evidence type="ECO:0000313" key="15">
    <source>
        <dbReference type="Proteomes" id="UP000218231"/>
    </source>
</evidence>